<evidence type="ECO:0000313" key="3">
    <source>
        <dbReference type="Proteomes" id="UP000095255"/>
    </source>
</evidence>
<sequence length="174" mass="19670">MSFLVELWEYVVIFTLAAIPWIEIAVVIPIGIAAGLSPFWVTAVAFIGNWLPVLLIIVLYEKWQIWRAKRRERQTSIERTDEEPAQIVGESTQVEEGTKKGKRAQRIWNRYGLPGLALLAPAITGIHLAAVMALALKSSKRATLVWMTISLVVWAVGMGLVSYYGLEWFDFIKR</sequence>
<organism evidence="2 3">
    <name type="scientific">Desulfuribacillus stibiiarsenatis</name>
    <dbReference type="NCBI Taxonomy" id="1390249"/>
    <lineage>
        <taxon>Bacteria</taxon>
        <taxon>Bacillati</taxon>
        <taxon>Bacillota</taxon>
        <taxon>Desulfuribacillia</taxon>
        <taxon>Desulfuribacillales</taxon>
        <taxon>Desulfuribacillaceae</taxon>
        <taxon>Desulfuribacillus</taxon>
    </lineage>
</organism>
<feature type="transmembrane region" description="Helical" evidence="1">
    <location>
        <begin position="142"/>
        <end position="166"/>
    </location>
</feature>
<keyword evidence="3" id="KW-1185">Reference proteome</keyword>
<dbReference type="AlphaFoldDB" id="A0A1E5L2B6"/>
<feature type="transmembrane region" description="Helical" evidence="1">
    <location>
        <begin position="39"/>
        <end position="60"/>
    </location>
</feature>
<dbReference type="RefSeq" id="WP_069703258.1">
    <property type="nucleotide sequence ID" value="NZ_MJAT01000039.1"/>
</dbReference>
<evidence type="ECO:0000313" key="2">
    <source>
        <dbReference type="EMBL" id="OEH84275.1"/>
    </source>
</evidence>
<name>A0A1E5L2B6_9FIRM</name>
<dbReference type="OrthoDB" id="6400183at2"/>
<keyword evidence="1" id="KW-0472">Membrane</keyword>
<feature type="transmembrane region" description="Helical" evidence="1">
    <location>
        <begin position="7"/>
        <end position="33"/>
    </location>
</feature>
<keyword evidence="1" id="KW-0812">Transmembrane</keyword>
<evidence type="ECO:0008006" key="4">
    <source>
        <dbReference type="Google" id="ProtNLM"/>
    </source>
</evidence>
<feature type="transmembrane region" description="Helical" evidence="1">
    <location>
        <begin position="111"/>
        <end position="136"/>
    </location>
</feature>
<evidence type="ECO:0000256" key="1">
    <source>
        <dbReference type="SAM" id="Phobius"/>
    </source>
</evidence>
<protein>
    <recommendedName>
        <fullName evidence="4">Small multi-drug export protein</fullName>
    </recommendedName>
</protein>
<comment type="caution">
    <text evidence="2">The sequence shown here is derived from an EMBL/GenBank/DDBJ whole genome shotgun (WGS) entry which is preliminary data.</text>
</comment>
<keyword evidence="1" id="KW-1133">Transmembrane helix</keyword>
<dbReference type="STRING" id="1390249.BHU72_10700"/>
<proteinExistence type="predicted"/>
<dbReference type="InterPro" id="IPR009577">
    <property type="entry name" value="Sm_multidrug_ex"/>
</dbReference>
<dbReference type="Pfam" id="PF06695">
    <property type="entry name" value="Sm_multidrug_ex"/>
    <property type="match status" value="1"/>
</dbReference>
<dbReference type="Proteomes" id="UP000095255">
    <property type="component" value="Unassembled WGS sequence"/>
</dbReference>
<accession>A0A1E5L2B6</accession>
<reference evidence="2 3" key="1">
    <citation type="submission" date="2016-09" db="EMBL/GenBank/DDBJ databases">
        <title>Desulfuribacillus arsenicus sp. nov., an obligately anaerobic, dissimilatory arsenic- and antimonate-reducing bacterium isolated from anoxic sediments.</title>
        <authorList>
            <person name="Abin C.A."/>
            <person name="Hollibaugh J.T."/>
        </authorList>
    </citation>
    <scope>NUCLEOTIDE SEQUENCE [LARGE SCALE GENOMIC DNA]</scope>
    <source>
        <strain evidence="2 3">MLFW-2</strain>
    </source>
</reference>
<dbReference type="EMBL" id="MJAT01000039">
    <property type="protein sequence ID" value="OEH84275.1"/>
    <property type="molecule type" value="Genomic_DNA"/>
</dbReference>
<gene>
    <name evidence="2" type="ORF">BHU72_10700</name>
</gene>